<dbReference type="Gene3D" id="1.10.533.10">
    <property type="entry name" value="Death Domain, Fas"/>
    <property type="match status" value="1"/>
</dbReference>
<feature type="transmembrane region" description="Helical" evidence="2">
    <location>
        <begin position="168"/>
        <end position="189"/>
    </location>
</feature>
<accession>A0A7R8XGB8</accession>
<dbReference type="AlphaFoldDB" id="A0A7R8XGB8"/>
<evidence type="ECO:0000313" key="5">
    <source>
        <dbReference type="Proteomes" id="UP000677054"/>
    </source>
</evidence>
<evidence type="ECO:0000313" key="4">
    <source>
        <dbReference type="EMBL" id="CAD7249274.1"/>
    </source>
</evidence>
<protein>
    <submittedName>
        <fullName evidence="4">Uncharacterized protein</fullName>
    </submittedName>
</protein>
<organism evidence="4">
    <name type="scientific">Darwinula stevensoni</name>
    <dbReference type="NCBI Taxonomy" id="69355"/>
    <lineage>
        <taxon>Eukaryota</taxon>
        <taxon>Metazoa</taxon>
        <taxon>Ecdysozoa</taxon>
        <taxon>Arthropoda</taxon>
        <taxon>Crustacea</taxon>
        <taxon>Oligostraca</taxon>
        <taxon>Ostracoda</taxon>
        <taxon>Podocopa</taxon>
        <taxon>Podocopida</taxon>
        <taxon>Darwinulocopina</taxon>
        <taxon>Darwinuloidea</taxon>
        <taxon>Darwinulidae</taxon>
        <taxon>Darwinula</taxon>
    </lineage>
</organism>
<dbReference type="EMBL" id="LR901726">
    <property type="protein sequence ID" value="CAD7249274.1"/>
    <property type="molecule type" value="Genomic_DNA"/>
</dbReference>
<dbReference type="EMBL" id="CAJPEV010002209">
    <property type="protein sequence ID" value="CAG0896122.1"/>
    <property type="molecule type" value="Genomic_DNA"/>
</dbReference>
<dbReference type="SUPFAM" id="SSF47986">
    <property type="entry name" value="DEATH domain"/>
    <property type="match status" value="1"/>
</dbReference>
<keyword evidence="2" id="KW-0472">Membrane</keyword>
<evidence type="ECO:0000256" key="2">
    <source>
        <dbReference type="SAM" id="Phobius"/>
    </source>
</evidence>
<evidence type="ECO:0000256" key="1">
    <source>
        <dbReference type="SAM" id="MobiDB-lite"/>
    </source>
</evidence>
<dbReference type="Proteomes" id="UP000677054">
    <property type="component" value="Unassembled WGS sequence"/>
</dbReference>
<dbReference type="CDD" id="cd01671">
    <property type="entry name" value="CARD"/>
    <property type="match status" value="1"/>
</dbReference>
<gene>
    <name evidence="4" type="ORF">DSTB1V02_LOCUS9072</name>
</gene>
<proteinExistence type="predicted"/>
<feature type="signal peptide" evidence="3">
    <location>
        <begin position="1"/>
        <end position="22"/>
    </location>
</feature>
<feature type="region of interest" description="Disordered" evidence="1">
    <location>
        <begin position="202"/>
        <end position="223"/>
    </location>
</feature>
<reference evidence="4" key="1">
    <citation type="submission" date="2020-11" db="EMBL/GenBank/DDBJ databases">
        <authorList>
            <person name="Tran Van P."/>
        </authorList>
    </citation>
    <scope>NUCLEOTIDE SEQUENCE</scope>
</reference>
<evidence type="ECO:0000256" key="3">
    <source>
        <dbReference type="SAM" id="SignalP"/>
    </source>
</evidence>
<keyword evidence="5" id="KW-1185">Reference proteome</keyword>
<name>A0A7R8XGB8_9CRUS</name>
<feature type="compositionally biased region" description="Polar residues" evidence="1">
    <location>
        <begin position="206"/>
        <end position="221"/>
    </location>
</feature>
<keyword evidence="2" id="KW-0812">Transmembrane</keyword>
<keyword evidence="3" id="KW-0732">Signal</keyword>
<feature type="chain" id="PRO_5036402526" evidence="3">
    <location>
        <begin position="23"/>
        <end position="353"/>
    </location>
</feature>
<dbReference type="InterPro" id="IPR011029">
    <property type="entry name" value="DEATH-like_dom_sf"/>
</dbReference>
<sequence>MKMKILLLILVTNFQMIHQLEGHWDGPSSAEEFCKQIFNRRRGALPNPTSHKECGECLPGYYAEPVHGGVSETCAKESDHTSTIQKSATASLSENGTSELEGDVPLGPVIVKHDHSGSMEVDADQSGKTVFLKHTYLEVPQLIQETELESDQRGRKEFSTTTVTGISILNTILAVGIFVLIAILLAVVLRYSLIVKRKNTCEESPEGNSLLPSKPSAPNSEQGKDESITFISERISTVSWTPQTAIMKNWTKLIENMDVEAVENYLIEKGRLERWKREELNDEGVKRKRRETLLHHVCTRDLDFFHGFLHGLNLYFASSQLNLNKERISVCQDLLTSATDGPYLLRNIIYLMS</sequence>
<keyword evidence="2" id="KW-1133">Transmembrane helix</keyword>